<dbReference type="PANTHER" id="PTHR46663">
    <property type="entry name" value="DIGUANYLATE CYCLASE DGCT-RELATED"/>
    <property type="match status" value="1"/>
</dbReference>
<feature type="domain" description="GGDEF" evidence="2">
    <location>
        <begin position="361"/>
        <end position="485"/>
    </location>
</feature>
<feature type="transmembrane region" description="Helical" evidence="1">
    <location>
        <begin position="295"/>
        <end position="320"/>
    </location>
</feature>
<keyword evidence="1" id="KW-0812">Transmembrane</keyword>
<keyword evidence="4" id="KW-1185">Reference proteome</keyword>
<dbReference type="Gene3D" id="3.30.450.20">
    <property type="entry name" value="PAS domain"/>
    <property type="match status" value="2"/>
</dbReference>
<proteinExistence type="predicted"/>
<dbReference type="Gene3D" id="3.30.70.270">
    <property type="match status" value="1"/>
</dbReference>
<dbReference type="PANTHER" id="PTHR46663:SF3">
    <property type="entry name" value="SLL0267 PROTEIN"/>
    <property type="match status" value="1"/>
</dbReference>
<name>A0A127PM75_9BURK</name>
<dbReference type="NCBIfam" id="TIGR00254">
    <property type="entry name" value="GGDEF"/>
    <property type="match status" value="1"/>
</dbReference>
<keyword evidence="1" id="KW-0472">Membrane</keyword>
<dbReference type="InterPro" id="IPR052163">
    <property type="entry name" value="DGC-Regulatory_Protein"/>
</dbReference>
<dbReference type="InterPro" id="IPR000160">
    <property type="entry name" value="GGDEF_dom"/>
</dbReference>
<dbReference type="EMBL" id="CP013235">
    <property type="protein sequence ID" value="AMP08779.1"/>
    <property type="molecule type" value="Genomic_DNA"/>
</dbReference>
<dbReference type="SMART" id="SM00267">
    <property type="entry name" value="GGDEF"/>
    <property type="match status" value="1"/>
</dbReference>
<dbReference type="InterPro" id="IPR029787">
    <property type="entry name" value="Nucleotide_cyclase"/>
</dbReference>
<dbReference type="SUPFAM" id="SSF55073">
    <property type="entry name" value="Nucleotide cyclase"/>
    <property type="match status" value="1"/>
</dbReference>
<evidence type="ECO:0000313" key="3">
    <source>
        <dbReference type="EMBL" id="AMP08779.1"/>
    </source>
</evidence>
<sequence length="485" mass="52839">MKLQFKYPTARVSKILLLALGTFTVLRLIVIWSAVREHSGDMERVTIRAAQTNMDNLVRSYAANTLRMVQRFDQATKSIKFQYESNGGISDLPDFVGRSVLNNDDIPLLASIANDQGDVVASTQRGPIGVASVKDLEFFKIHVQQDSGQLYIGKPLVAPVSETESINFSRRLNRPDGSFAGIVFVSIDPAYLSNFYTSTDFGANGMVSLLGNDGVYRALRIGSTNKSGVAVDFTDTLQRFNAVHATADGALVLPAIDQVPRYAAYRQLDNYPLLASVGIARIDALHALNSDKNSYYLLAIGASLTAIGFFCFTAFLVMMLKSRESLMEYLASHDTLTGLPNRLFFQQRLQEEMGRCIQHGSALGVLFIDLNDFKAINDKYGHEAGDALLCAAAKRIQAAVRNIDIVCRLGGDEFTVVLPNLTDAEIAATVSHRIRQTIAQPFSINGVDMSIGASIGISRYPEDGGNISALLERADSAMYHAKAGG</sequence>
<dbReference type="CDD" id="cd12915">
    <property type="entry name" value="PDC2_DGC_like"/>
    <property type="match status" value="1"/>
</dbReference>
<protein>
    <submittedName>
        <fullName evidence="3">Diguanylate cyclase domain protein</fullName>
    </submittedName>
</protein>
<feature type="transmembrane region" description="Helical" evidence="1">
    <location>
        <begin position="12"/>
        <end position="35"/>
    </location>
</feature>
<reference evidence="3 4" key="1">
    <citation type="submission" date="2015-11" db="EMBL/GenBank/DDBJ databases">
        <title>Exploring the genomic traits of fungus-feeding bacterial genus Collimonas.</title>
        <authorList>
            <person name="Song C."/>
            <person name="Schmidt R."/>
            <person name="de Jager V."/>
            <person name="Krzyzanowska D."/>
            <person name="Jongedijk E."/>
            <person name="Cankar K."/>
            <person name="Beekwilder J."/>
            <person name="van Veen A."/>
            <person name="de Boer W."/>
            <person name="van Veen J.A."/>
            <person name="Garbeva P."/>
        </authorList>
    </citation>
    <scope>NUCLEOTIDE SEQUENCE [LARGE SCALE GENOMIC DNA]</scope>
    <source>
        <strain evidence="3 4">Ter282</strain>
    </source>
</reference>
<dbReference type="GO" id="GO:0003824">
    <property type="term" value="F:catalytic activity"/>
    <property type="evidence" value="ECO:0007669"/>
    <property type="project" value="UniProtKB-ARBA"/>
</dbReference>
<dbReference type="PATRIC" id="fig|279058.17.peg.1057"/>
<dbReference type="PROSITE" id="PS50887">
    <property type="entry name" value="GGDEF"/>
    <property type="match status" value="1"/>
</dbReference>
<gene>
    <name evidence="3" type="ORF">CAter282_0983</name>
</gene>
<evidence type="ECO:0000259" key="2">
    <source>
        <dbReference type="PROSITE" id="PS50887"/>
    </source>
</evidence>
<dbReference type="FunFam" id="3.30.70.270:FF:000001">
    <property type="entry name" value="Diguanylate cyclase domain protein"/>
    <property type="match status" value="1"/>
</dbReference>
<evidence type="ECO:0000256" key="1">
    <source>
        <dbReference type="SAM" id="Phobius"/>
    </source>
</evidence>
<dbReference type="CDD" id="cd12914">
    <property type="entry name" value="PDC1_DGC_like"/>
    <property type="match status" value="1"/>
</dbReference>
<dbReference type="Pfam" id="PF00990">
    <property type="entry name" value="GGDEF"/>
    <property type="match status" value="1"/>
</dbReference>
<evidence type="ECO:0000313" key="4">
    <source>
        <dbReference type="Proteomes" id="UP000071778"/>
    </source>
</evidence>
<dbReference type="AlphaFoldDB" id="A0A127PM75"/>
<accession>A0A127PM75</accession>
<dbReference type="Proteomes" id="UP000071778">
    <property type="component" value="Chromosome"/>
</dbReference>
<keyword evidence="1" id="KW-1133">Transmembrane helix</keyword>
<dbReference type="InterPro" id="IPR043128">
    <property type="entry name" value="Rev_trsase/Diguanyl_cyclase"/>
</dbReference>
<dbReference type="CDD" id="cd01949">
    <property type="entry name" value="GGDEF"/>
    <property type="match status" value="1"/>
</dbReference>
<organism evidence="3 4">
    <name type="scientific">Collimonas arenae</name>
    <dbReference type="NCBI Taxonomy" id="279058"/>
    <lineage>
        <taxon>Bacteria</taxon>
        <taxon>Pseudomonadati</taxon>
        <taxon>Pseudomonadota</taxon>
        <taxon>Betaproteobacteria</taxon>
        <taxon>Burkholderiales</taxon>
        <taxon>Oxalobacteraceae</taxon>
        <taxon>Collimonas</taxon>
    </lineage>
</organism>